<keyword evidence="6" id="KW-0137">Centromere</keyword>
<evidence type="ECO:0000256" key="3">
    <source>
        <dbReference type="ARBA" id="ARBA00005470"/>
    </source>
</evidence>
<comment type="caution">
    <text evidence="7">The sequence shown here is derived from an EMBL/GenBank/DDBJ whole genome shotgun (WGS) entry which is preliminary data.</text>
</comment>
<dbReference type="GO" id="GO:0000070">
    <property type="term" value="P:mitotic sister chromatid segregation"/>
    <property type="evidence" value="ECO:0007669"/>
    <property type="project" value="TreeGrafter"/>
</dbReference>
<evidence type="ECO:0000256" key="6">
    <source>
        <dbReference type="ARBA" id="ARBA00023328"/>
    </source>
</evidence>
<dbReference type="Pfam" id="PF07778">
    <property type="entry name" value="CENP-I"/>
    <property type="match status" value="1"/>
</dbReference>
<sequence>MTTHTDGEINHLIQDVVDASKRPPKARHTSIKPTIASLVSLAYDRGLLPGALSDLIDVVTTPNHLDQASLASIVRNLYPVSRVPRKVVLQVIACLGHGELKPSLNVQAALLRWLILVYHVLETPGVLSQSFQVLFNLLDTAAFRPQLTHLLALITKRKHVKPFRIQAVLGLARQTGNDPCLVGLLRVFKDYYPEIIVGEAVRSKASAFKHPDPPWRERLDEIQDAHLLQSQNGQPQPRDGFRAHRPVTRFGRKKLFPIVQTSHAAEDAVTLEEIESAAGFARNIDKIELPNQLVAVLADPLLQKLVVLRPGADSNQRIANWLNAVLEDVVQGDADQETLWEVMEVVKQYVVQTKTLPPIILNFFARFLPLWDGTGSYKTVLDIISFAPVLDFEELYRHVLQPLEGALATNESASQPDVLQMYTSLLRHWATLLQADDSIPGFASSSISKLVLHANSLTLQLIQTSPSIGTASAVLDFHEQCVRLVTAEKLRDYIRIELPHKLLIYIFFFSDSVATVSRICSVLASLKRGFEKAMSTRRDGSGKIDSATYDRAYVNLYNGFLMDICNCLWRTQAFSDKDAPAQRCLVPRATIASLTSYVPSVDKSFSLPMIFGLSHSPALCLQSILRVRTAEDEAMASGITIRIRHAGPVTQPSLTRLSTGGGLRLSWSEYRIGVLDALTRDGLPGIAELLKNTMTKLKSSMEGRASVDQSATRATIE</sequence>
<evidence type="ECO:0000256" key="5">
    <source>
        <dbReference type="ARBA" id="ARBA00023242"/>
    </source>
</evidence>
<dbReference type="Proteomes" id="UP001175261">
    <property type="component" value="Unassembled WGS sequence"/>
</dbReference>
<reference evidence="7" key="1">
    <citation type="submission" date="2022-10" db="EMBL/GenBank/DDBJ databases">
        <title>Determination and structural analysis of whole genome sequence of Sarocladium strictum F4-1.</title>
        <authorList>
            <person name="Hu L."/>
            <person name="Jiang Y."/>
        </authorList>
    </citation>
    <scope>NUCLEOTIDE SEQUENCE</scope>
    <source>
        <strain evidence="7">F4-1</strain>
    </source>
</reference>
<name>A0AA39GSL6_SARSR</name>
<gene>
    <name evidence="7" type="ORF">NLU13_1876</name>
</gene>
<evidence type="ECO:0000256" key="4">
    <source>
        <dbReference type="ARBA" id="ARBA00022454"/>
    </source>
</evidence>
<evidence type="ECO:0000256" key="2">
    <source>
        <dbReference type="ARBA" id="ARBA00004584"/>
    </source>
</evidence>
<comment type="subcellular location">
    <subcellularLocation>
        <location evidence="2">Chromosome</location>
        <location evidence="2">Centromere</location>
    </subcellularLocation>
    <subcellularLocation>
        <location evidence="1">Nucleus</location>
    </subcellularLocation>
</comment>
<dbReference type="GO" id="GO:0034080">
    <property type="term" value="P:CENP-A containing chromatin assembly"/>
    <property type="evidence" value="ECO:0007669"/>
    <property type="project" value="TreeGrafter"/>
</dbReference>
<proteinExistence type="inferred from homology"/>
<keyword evidence="8" id="KW-1185">Reference proteome</keyword>
<organism evidence="7 8">
    <name type="scientific">Sarocladium strictum</name>
    <name type="common">Black bundle disease fungus</name>
    <name type="synonym">Acremonium strictum</name>
    <dbReference type="NCBI Taxonomy" id="5046"/>
    <lineage>
        <taxon>Eukaryota</taxon>
        <taxon>Fungi</taxon>
        <taxon>Dikarya</taxon>
        <taxon>Ascomycota</taxon>
        <taxon>Pezizomycotina</taxon>
        <taxon>Sordariomycetes</taxon>
        <taxon>Hypocreomycetidae</taxon>
        <taxon>Hypocreales</taxon>
        <taxon>Sarocladiaceae</taxon>
        <taxon>Sarocladium</taxon>
    </lineage>
</organism>
<dbReference type="PANTHER" id="PTHR48208">
    <property type="entry name" value="CENTROMERE PROTEIN I"/>
    <property type="match status" value="1"/>
</dbReference>
<evidence type="ECO:0000313" key="8">
    <source>
        <dbReference type="Proteomes" id="UP001175261"/>
    </source>
</evidence>
<dbReference type="InterPro" id="IPR012485">
    <property type="entry name" value="CENP-I"/>
</dbReference>
<comment type="similarity">
    <text evidence="3">Belongs to the CENP-I/CTF3 family.</text>
</comment>
<keyword evidence="4" id="KW-0158">Chromosome</keyword>
<protein>
    <recommendedName>
        <fullName evidence="9">Mis6 domain protein</fullName>
    </recommendedName>
</protein>
<evidence type="ECO:0000256" key="1">
    <source>
        <dbReference type="ARBA" id="ARBA00004123"/>
    </source>
</evidence>
<dbReference type="AlphaFoldDB" id="A0AA39GSL6"/>
<dbReference type="EMBL" id="JAPDFR010000001">
    <property type="protein sequence ID" value="KAK0392381.1"/>
    <property type="molecule type" value="Genomic_DNA"/>
</dbReference>
<evidence type="ECO:0000313" key="7">
    <source>
        <dbReference type="EMBL" id="KAK0392381.1"/>
    </source>
</evidence>
<dbReference type="CDD" id="cd22647">
    <property type="entry name" value="CTF3_NTD_HEAT"/>
    <property type="match status" value="1"/>
</dbReference>
<evidence type="ECO:0008006" key="9">
    <source>
        <dbReference type="Google" id="ProtNLM"/>
    </source>
</evidence>
<dbReference type="GO" id="GO:0000939">
    <property type="term" value="C:inner kinetochore"/>
    <property type="evidence" value="ECO:0007669"/>
    <property type="project" value="TreeGrafter"/>
</dbReference>
<dbReference type="PANTHER" id="PTHR48208:SF2">
    <property type="entry name" value="CENTROMERE PROTEIN I"/>
    <property type="match status" value="1"/>
</dbReference>
<accession>A0AA39GSL6</accession>
<dbReference type="GO" id="GO:0005634">
    <property type="term" value="C:nucleus"/>
    <property type="evidence" value="ECO:0007669"/>
    <property type="project" value="UniProtKB-SubCell"/>
</dbReference>
<keyword evidence="5" id="KW-0539">Nucleus</keyword>